<feature type="transmembrane region" description="Helical" evidence="16">
    <location>
        <begin position="281"/>
        <end position="301"/>
    </location>
</feature>
<evidence type="ECO:0000256" key="17">
    <source>
        <dbReference type="SAM" id="SignalP"/>
    </source>
</evidence>
<keyword evidence="11 16" id="KW-1133">Transmembrane helix</keyword>
<feature type="binding site" evidence="15">
    <location>
        <position position="366"/>
    </location>
    <ligand>
        <name>ATP</name>
        <dbReference type="ChEBI" id="CHEBI:30616"/>
    </ligand>
</feature>
<evidence type="ECO:0000313" key="21">
    <source>
        <dbReference type="RefSeq" id="XP_022950181.1"/>
    </source>
</evidence>
<evidence type="ECO:0000256" key="13">
    <source>
        <dbReference type="ARBA" id="ARBA00023170"/>
    </source>
</evidence>
<keyword evidence="14" id="KW-0325">Glycoprotein</keyword>
<dbReference type="Gene3D" id="1.10.510.10">
    <property type="entry name" value="Transferase(Phosphotransferase) domain 1"/>
    <property type="match status" value="1"/>
</dbReference>
<evidence type="ECO:0000256" key="12">
    <source>
        <dbReference type="ARBA" id="ARBA00023136"/>
    </source>
</evidence>
<dbReference type="PROSITE" id="PS00108">
    <property type="entry name" value="PROTEIN_KINASE_ST"/>
    <property type="match status" value="1"/>
</dbReference>
<dbReference type="FunFam" id="3.30.200.20:FF:000142">
    <property type="entry name" value="Cysteine-rich receptor-like protein kinase 10"/>
    <property type="match status" value="1"/>
</dbReference>
<dbReference type="Gene3D" id="3.30.200.20">
    <property type="entry name" value="Phosphorylase Kinase, domain 1"/>
    <property type="match status" value="1"/>
</dbReference>
<gene>
    <name evidence="21" type="primary">LOC111453352</name>
</gene>
<evidence type="ECO:0000256" key="3">
    <source>
        <dbReference type="ARBA" id="ARBA00022553"/>
    </source>
</evidence>
<accession>A0A6J1GE39</accession>
<keyword evidence="20" id="KW-1185">Reference proteome</keyword>
<proteinExistence type="predicted"/>
<dbReference type="AlphaFoldDB" id="A0A6J1GE39"/>
<dbReference type="Pfam" id="PF07714">
    <property type="entry name" value="PK_Tyr_Ser-Thr"/>
    <property type="match status" value="1"/>
</dbReference>
<dbReference type="InterPro" id="IPR008271">
    <property type="entry name" value="Ser/Thr_kinase_AS"/>
</dbReference>
<keyword evidence="12 16" id="KW-0472">Membrane</keyword>
<keyword evidence="2" id="KW-0723">Serine/threonine-protein kinase</keyword>
<feature type="signal peptide" evidence="17">
    <location>
        <begin position="1"/>
        <end position="27"/>
    </location>
</feature>
<dbReference type="InterPro" id="IPR038408">
    <property type="entry name" value="GNK2_sf"/>
</dbReference>
<evidence type="ECO:0000256" key="9">
    <source>
        <dbReference type="ARBA" id="ARBA00022777"/>
    </source>
</evidence>
<dbReference type="GO" id="GO:0005886">
    <property type="term" value="C:plasma membrane"/>
    <property type="evidence" value="ECO:0007669"/>
    <property type="project" value="TreeGrafter"/>
</dbReference>
<dbReference type="PROSITE" id="PS51473">
    <property type="entry name" value="GNK2"/>
    <property type="match status" value="2"/>
</dbReference>
<evidence type="ECO:0000256" key="14">
    <source>
        <dbReference type="ARBA" id="ARBA00023180"/>
    </source>
</evidence>
<evidence type="ECO:0000256" key="15">
    <source>
        <dbReference type="PROSITE-ProRule" id="PRU10141"/>
    </source>
</evidence>
<keyword evidence="5 16" id="KW-0812">Transmembrane</keyword>
<keyword evidence="10 15" id="KW-0067">ATP-binding</keyword>
<keyword evidence="13" id="KW-0675">Receptor</keyword>
<dbReference type="InterPro" id="IPR001245">
    <property type="entry name" value="Ser-Thr/Tyr_kinase_cat_dom"/>
</dbReference>
<organism evidence="20 21">
    <name type="scientific">Cucurbita moschata</name>
    <name type="common">Winter crookneck squash</name>
    <name type="synonym">Cucurbita pepo var. moschata</name>
    <dbReference type="NCBI Taxonomy" id="3662"/>
    <lineage>
        <taxon>Eukaryota</taxon>
        <taxon>Viridiplantae</taxon>
        <taxon>Streptophyta</taxon>
        <taxon>Embryophyta</taxon>
        <taxon>Tracheophyta</taxon>
        <taxon>Spermatophyta</taxon>
        <taxon>Magnoliopsida</taxon>
        <taxon>eudicotyledons</taxon>
        <taxon>Gunneridae</taxon>
        <taxon>Pentapetalae</taxon>
        <taxon>rosids</taxon>
        <taxon>fabids</taxon>
        <taxon>Cucurbitales</taxon>
        <taxon>Cucurbitaceae</taxon>
        <taxon>Cucurbiteae</taxon>
        <taxon>Cucurbita</taxon>
    </lineage>
</organism>
<evidence type="ECO:0000256" key="5">
    <source>
        <dbReference type="ARBA" id="ARBA00022692"/>
    </source>
</evidence>
<dbReference type="PROSITE" id="PS00107">
    <property type="entry name" value="PROTEIN_KINASE_ATP"/>
    <property type="match status" value="1"/>
</dbReference>
<evidence type="ECO:0000256" key="2">
    <source>
        <dbReference type="ARBA" id="ARBA00022527"/>
    </source>
</evidence>
<comment type="subcellular location">
    <subcellularLocation>
        <location evidence="1">Membrane</location>
        <topology evidence="1">Single-pass membrane protein</topology>
    </subcellularLocation>
</comment>
<keyword evidence="7" id="KW-0677">Repeat</keyword>
<keyword evidence="6 17" id="KW-0732">Signal</keyword>
<name>A0A6J1GE39_CUCMO</name>
<dbReference type="GeneID" id="111453352"/>
<protein>
    <submittedName>
        <fullName evidence="21">Cysteine-rich receptor-like protein kinase 26 isoform X1</fullName>
    </submittedName>
</protein>
<dbReference type="InterPro" id="IPR011009">
    <property type="entry name" value="Kinase-like_dom_sf"/>
</dbReference>
<evidence type="ECO:0000256" key="16">
    <source>
        <dbReference type="SAM" id="Phobius"/>
    </source>
</evidence>
<dbReference type="FunFam" id="3.30.430.20:FF:000003">
    <property type="entry name" value="Cysteine-rich RLK (RECEPTOR-like protein kinase) 10"/>
    <property type="match status" value="1"/>
</dbReference>
<dbReference type="KEGG" id="cmos:111453352"/>
<feature type="domain" description="Protein kinase" evidence="18">
    <location>
        <begin position="338"/>
        <end position="614"/>
    </location>
</feature>
<dbReference type="GO" id="GO:0009737">
    <property type="term" value="P:response to abscisic acid"/>
    <property type="evidence" value="ECO:0007669"/>
    <property type="project" value="UniProtKB-ARBA"/>
</dbReference>
<feature type="domain" description="Gnk2-homologous" evidence="19">
    <location>
        <begin position="31"/>
        <end position="134"/>
    </location>
</feature>
<evidence type="ECO:0000256" key="1">
    <source>
        <dbReference type="ARBA" id="ARBA00004167"/>
    </source>
</evidence>
<keyword evidence="8 15" id="KW-0547">Nucleotide-binding</keyword>
<dbReference type="PROSITE" id="PS50011">
    <property type="entry name" value="PROTEIN_KINASE_DOM"/>
    <property type="match status" value="1"/>
</dbReference>
<dbReference type="SMR" id="A0A6J1GE39"/>
<dbReference type="RefSeq" id="XP_022950181.1">
    <property type="nucleotide sequence ID" value="XM_023094413.1"/>
</dbReference>
<evidence type="ECO:0000256" key="11">
    <source>
        <dbReference type="ARBA" id="ARBA00022989"/>
    </source>
</evidence>
<evidence type="ECO:0000256" key="10">
    <source>
        <dbReference type="ARBA" id="ARBA00022840"/>
    </source>
</evidence>
<evidence type="ECO:0000256" key="4">
    <source>
        <dbReference type="ARBA" id="ARBA00022679"/>
    </source>
</evidence>
<keyword evidence="3" id="KW-0597">Phosphoprotein</keyword>
<reference evidence="21" key="1">
    <citation type="submission" date="2025-08" db="UniProtKB">
        <authorList>
            <consortium name="RefSeq"/>
        </authorList>
    </citation>
    <scope>IDENTIFICATION</scope>
    <source>
        <tissue evidence="21">Young leaves</tissue>
    </source>
</reference>
<keyword evidence="9" id="KW-0418">Kinase</keyword>
<dbReference type="SUPFAM" id="SSF56112">
    <property type="entry name" value="Protein kinase-like (PK-like)"/>
    <property type="match status" value="1"/>
</dbReference>
<dbReference type="CDD" id="cd23509">
    <property type="entry name" value="Gnk2-like"/>
    <property type="match status" value="2"/>
</dbReference>
<dbReference type="FunFam" id="1.10.510.10:FF:000343">
    <property type="entry name" value="Cysteine-rich receptor-like protein kinase 28"/>
    <property type="match status" value="1"/>
</dbReference>
<evidence type="ECO:0000259" key="19">
    <source>
        <dbReference type="PROSITE" id="PS51473"/>
    </source>
</evidence>
<evidence type="ECO:0000256" key="7">
    <source>
        <dbReference type="ARBA" id="ARBA00022737"/>
    </source>
</evidence>
<evidence type="ECO:0000259" key="18">
    <source>
        <dbReference type="PROSITE" id="PS50011"/>
    </source>
</evidence>
<keyword evidence="4" id="KW-0808">Transferase</keyword>
<dbReference type="Proteomes" id="UP000504609">
    <property type="component" value="Unplaced"/>
</dbReference>
<evidence type="ECO:0000256" key="8">
    <source>
        <dbReference type="ARBA" id="ARBA00022741"/>
    </source>
</evidence>
<feature type="chain" id="PRO_5026714451" evidence="17">
    <location>
        <begin position="28"/>
        <end position="663"/>
    </location>
</feature>
<dbReference type="GO" id="GO:0004674">
    <property type="term" value="F:protein serine/threonine kinase activity"/>
    <property type="evidence" value="ECO:0007669"/>
    <property type="project" value="UniProtKB-KW"/>
</dbReference>
<dbReference type="Gene3D" id="3.30.430.20">
    <property type="entry name" value="Gnk2 domain, C-X8-C-X2-C motif"/>
    <property type="match status" value="2"/>
</dbReference>
<dbReference type="Pfam" id="PF01657">
    <property type="entry name" value="Stress-antifung"/>
    <property type="match status" value="2"/>
</dbReference>
<dbReference type="GO" id="GO:0005524">
    <property type="term" value="F:ATP binding"/>
    <property type="evidence" value="ECO:0007669"/>
    <property type="project" value="UniProtKB-UniRule"/>
</dbReference>
<feature type="domain" description="Gnk2-homologous" evidence="19">
    <location>
        <begin position="141"/>
        <end position="246"/>
    </location>
</feature>
<dbReference type="InterPro" id="IPR000719">
    <property type="entry name" value="Prot_kinase_dom"/>
</dbReference>
<dbReference type="PANTHER" id="PTHR27002">
    <property type="entry name" value="RECEPTOR-LIKE SERINE/THREONINE-PROTEIN KINASE SD1-8"/>
    <property type="match status" value="1"/>
</dbReference>
<dbReference type="SMART" id="SM00220">
    <property type="entry name" value="S_TKc"/>
    <property type="match status" value="1"/>
</dbReference>
<dbReference type="InterPro" id="IPR002902">
    <property type="entry name" value="GNK2"/>
</dbReference>
<evidence type="ECO:0000256" key="6">
    <source>
        <dbReference type="ARBA" id="ARBA00022729"/>
    </source>
</evidence>
<dbReference type="InterPro" id="IPR017441">
    <property type="entry name" value="Protein_kinase_ATP_BS"/>
</dbReference>
<evidence type="ECO:0000313" key="20">
    <source>
        <dbReference type="Proteomes" id="UP000504609"/>
    </source>
</evidence>
<sequence length="663" mass="74861">MVFCNSPVVMAFFLPFALFFFARICATQPVFVNHVCMYQVGNFTSNSTYKTNLDHVLSSIATAKDSGNGFYNFSYGESSERTNAMALCRGDTKPDVCQSCLNDSIYFLTRLCPKQKEGIGWYDNCMLRYSSRRMFGTMEAEPMYIVLMNNDSVIKEDLFKHNLRTLLYSLKDNASSGDSLRKYAAGDIFGEGLGRIYALMQCTPDLSQIECDACLDSAIQKIPACCSVAWRLFSPSCNVRYQMSPFFDPLLVSPPLPLVFVPSSNTTSSEDKKKTAVHTTIVIALPFVVVSVFAIGIYMFLRSRKLRERVETTDHDDISPVNFLQYDFKTIRDATDDFAISNKLGQGGFGAVYKGKLLNGQEVAVKRLAQGSQQGDFEFKTEVSLVAKLQHRNLVRLLGFCFERNERLLIYELLLNSSLDRFIFDPVQRQYLDWSRRYRIIVGISRGLVYLHEDSRFKVIHHDLKASNILLDADLNPKITDFGMARLCSTDQSDGDTSKIKGTYGYMAPEYALYGHFSVKSDVFSFGVILLEIMSGQKNSCFQDGENTEHLLSYTWKNWMEGNVGAIIDPILGRTCMDEMVRCIHLGLLCVQENIESRPTMASAVVMLNSNSFTLPVPLRPGFLLQSNASNLPQHVDDYTQESQHSLSETLYIEEESANQFIL</sequence>
<dbReference type="CDD" id="cd14066">
    <property type="entry name" value="STKc_IRAK"/>
    <property type="match status" value="1"/>
</dbReference>
<dbReference type="PANTHER" id="PTHR27002:SF1073">
    <property type="entry name" value="CYSTEINE-RICH RECEPTOR-LIKE PROTEIN KINASE 29"/>
    <property type="match status" value="1"/>
</dbReference>